<evidence type="ECO:0000259" key="3">
    <source>
        <dbReference type="Pfam" id="PF10017"/>
    </source>
</evidence>
<keyword evidence="5" id="KW-1185">Reference proteome</keyword>
<name>A0A2N4UGU2_9BURK</name>
<dbReference type="Pfam" id="PF10017">
    <property type="entry name" value="Methyltransf_33"/>
    <property type="match status" value="1"/>
</dbReference>
<dbReference type="PIRSF" id="PIRSF018005">
    <property type="entry name" value="UCP018005"/>
    <property type="match status" value="1"/>
</dbReference>
<dbReference type="InterPro" id="IPR035094">
    <property type="entry name" value="EgtD"/>
</dbReference>
<keyword evidence="1 4" id="KW-0489">Methyltransferase</keyword>
<dbReference type="PANTHER" id="PTHR43397">
    <property type="entry name" value="ERGOTHIONEINE BIOSYNTHESIS PROTEIN 1"/>
    <property type="match status" value="1"/>
</dbReference>
<dbReference type="SUPFAM" id="SSF53335">
    <property type="entry name" value="S-adenosyl-L-methionine-dependent methyltransferases"/>
    <property type="match status" value="1"/>
</dbReference>
<dbReference type="GO" id="GO:0032259">
    <property type="term" value="P:methylation"/>
    <property type="evidence" value="ECO:0007669"/>
    <property type="project" value="UniProtKB-KW"/>
</dbReference>
<dbReference type="InterPro" id="IPR029063">
    <property type="entry name" value="SAM-dependent_MTases_sf"/>
</dbReference>
<dbReference type="Gene3D" id="3.40.50.150">
    <property type="entry name" value="Vaccinia Virus protein VP39"/>
    <property type="match status" value="1"/>
</dbReference>
<sequence length="329" mass="36717">MTIGQQAHRSTTLFSVSAGKAPTDDFSADMLKALASRPRYLSPKHFYDEQGSSLFDQICELPEYYPTRAELSLLKLHAQEIAEFLGKDVEIVEFGAGSQQKIQLLLDAMDTPHCYVPIDISGSHLAAAAETLQRRYPELDVRPVVGDYTSPLRLPAMHRNCDRRVGFFPGSTIGNLCPSEALTFLKQARHLLRGGGLLLGVDLIKDPAILHAAYNDSQGVTAAFNRNVLIRANRELDANFEINAFAHSAFFNAPLQRVEMHLMSLRSQRVRVCDQTFSFAQGETLHTENSHKYTVDGLRSMAVKTGFELGPVWTDAQNQFCLCWLQIPF</sequence>
<feature type="domain" description="Histidine-specific methyltransferase SAM-dependent" evidence="3">
    <location>
        <begin position="27"/>
        <end position="326"/>
    </location>
</feature>
<accession>A0A2N4UGU2</accession>
<dbReference type="NCBIfam" id="TIGR03438">
    <property type="entry name" value="egtD_ergothio"/>
    <property type="match status" value="1"/>
</dbReference>
<dbReference type="OrthoDB" id="5289726at2"/>
<gene>
    <name evidence="4" type="primary">egtD</name>
    <name evidence="4" type="ORF">CR155_08975</name>
</gene>
<evidence type="ECO:0000256" key="1">
    <source>
        <dbReference type="ARBA" id="ARBA00022603"/>
    </source>
</evidence>
<dbReference type="EMBL" id="PDNV01000005">
    <property type="protein sequence ID" value="PLC54238.1"/>
    <property type="molecule type" value="Genomic_DNA"/>
</dbReference>
<organism evidence="4 5">
    <name type="scientific">Pollutimonas nitritireducens</name>
    <dbReference type="NCBI Taxonomy" id="2045209"/>
    <lineage>
        <taxon>Bacteria</taxon>
        <taxon>Pseudomonadati</taxon>
        <taxon>Pseudomonadota</taxon>
        <taxon>Betaproteobacteria</taxon>
        <taxon>Burkholderiales</taxon>
        <taxon>Alcaligenaceae</taxon>
        <taxon>Pollutimonas</taxon>
    </lineage>
</organism>
<dbReference type="AlphaFoldDB" id="A0A2N4UGU2"/>
<comment type="caution">
    <text evidence="4">The sequence shown here is derived from an EMBL/GenBank/DDBJ whole genome shotgun (WGS) entry which is preliminary data.</text>
</comment>
<evidence type="ECO:0000313" key="4">
    <source>
        <dbReference type="EMBL" id="PLC54238.1"/>
    </source>
</evidence>
<proteinExistence type="predicted"/>
<keyword evidence="2 4" id="KW-0808">Transferase</keyword>
<protein>
    <submittedName>
        <fullName evidence="4">L-histidine N(Alpha)-methyltransferase</fullName>
    </submittedName>
</protein>
<evidence type="ECO:0000256" key="2">
    <source>
        <dbReference type="ARBA" id="ARBA00022679"/>
    </source>
</evidence>
<dbReference type="PANTHER" id="PTHR43397:SF1">
    <property type="entry name" value="ERGOTHIONEINE BIOSYNTHESIS PROTEIN 1"/>
    <property type="match status" value="1"/>
</dbReference>
<dbReference type="InterPro" id="IPR051128">
    <property type="entry name" value="EgtD_Methyltrsf_superfamily"/>
</dbReference>
<dbReference type="InterPro" id="IPR017804">
    <property type="entry name" value="MeTrfase_EgtD-like"/>
</dbReference>
<evidence type="ECO:0000313" key="5">
    <source>
        <dbReference type="Proteomes" id="UP000234328"/>
    </source>
</evidence>
<dbReference type="Proteomes" id="UP000234328">
    <property type="component" value="Unassembled WGS sequence"/>
</dbReference>
<reference evidence="4 5" key="1">
    <citation type="submission" date="2017-10" db="EMBL/GenBank/DDBJ databases">
        <title>Two draft genome sequences of Pusillimonas sp. strains isolated from a nitrate- and radionuclide-contaminated groundwater in Russia.</title>
        <authorList>
            <person name="Grouzdev D.S."/>
            <person name="Tourova T.P."/>
            <person name="Goeva M.A."/>
            <person name="Babich T.L."/>
            <person name="Sokolova D.S."/>
            <person name="Abdullin R."/>
            <person name="Poltaraus A.B."/>
            <person name="Toshchakov S.V."/>
            <person name="Nazina T.N."/>
        </authorList>
    </citation>
    <scope>NUCLEOTIDE SEQUENCE [LARGE SCALE GENOMIC DNA]</scope>
    <source>
        <strain evidence="4 5">JR1/69-2-13</strain>
    </source>
</reference>
<dbReference type="GO" id="GO:0008168">
    <property type="term" value="F:methyltransferase activity"/>
    <property type="evidence" value="ECO:0007669"/>
    <property type="project" value="UniProtKB-KW"/>
</dbReference>
<dbReference type="InterPro" id="IPR019257">
    <property type="entry name" value="MeTrfase_dom"/>
</dbReference>